<comment type="caution">
    <text evidence="1">The sequence shown here is derived from an EMBL/GenBank/DDBJ whole genome shotgun (WGS) entry which is preliminary data.</text>
</comment>
<protein>
    <submittedName>
        <fullName evidence="1">Uncharacterized protein</fullName>
    </submittedName>
</protein>
<reference evidence="1 2" key="1">
    <citation type="submission" date="2024-01" db="EMBL/GenBank/DDBJ databases">
        <title>Genome assemblies of Stephania.</title>
        <authorList>
            <person name="Yang L."/>
        </authorList>
    </citation>
    <scope>NUCLEOTIDE SEQUENCE [LARGE SCALE GENOMIC DNA]</scope>
    <source>
        <strain evidence="1">JXDWG</strain>
        <tissue evidence="1">Leaf</tissue>
    </source>
</reference>
<proteinExistence type="predicted"/>
<evidence type="ECO:0000313" key="1">
    <source>
        <dbReference type="EMBL" id="KAK9125689.1"/>
    </source>
</evidence>
<dbReference type="Proteomes" id="UP001419268">
    <property type="component" value="Unassembled WGS sequence"/>
</dbReference>
<organism evidence="1 2">
    <name type="scientific">Stephania cephalantha</name>
    <dbReference type="NCBI Taxonomy" id="152367"/>
    <lineage>
        <taxon>Eukaryota</taxon>
        <taxon>Viridiplantae</taxon>
        <taxon>Streptophyta</taxon>
        <taxon>Embryophyta</taxon>
        <taxon>Tracheophyta</taxon>
        <taxon>Spermatophyta</taxon>
        <taxon>Magnoliopsida</taxon>
        <taxon>Ranunculales</taxon>
        <taxon>Menispermaceae</taxon>
        <taxon>Menispermoideae</taxon>
        <taxon>Cissampelideae</taxon>
        <taxon>Stephania</taxon>
    </lineage>
</organism>
<keyword evidence="2" id="KW-1185">Reference proteome</keyword>
<dbReference type="EMBL" id="JBBNAG010000006">
    <property type="protein sequence ID" value="KAK9125689.1"/>
    <property type="molecule type" value="Genomic_DNA"/>
</dbReference>
<accession>A0AAP0J1F3</accession>
<name>A0AAP0J1F3_9MAGN</name>
<gene>
    <name evidence="1" type="ORF">Scep_014535</name>
</gene>
<dbReference type="AlphaFoldDB" id="A0AAP0J1F3"/>
<sequence length="75" mass="8223">MHILSAAKLQQIFANFVGAINENWLYECSTDGGPHIALNEIVVFFPTMPQTTSAVAPWLVKLDSLKAPTSSFEKS</sequence>
<evidence type="ECO:0000313" key="2">
    <source>
        <dbReference type="Proteomes" id="UP001419268"/>
    </source>
</evidence>